<dbReference type="PANTHER" id="PTHR21879:SF4">
    <property type="entry name" value="OSIRIS 17, ISOFORM C"/>
    <property type="match status" value="1"/>
</dbReference>
<organism evidence="4 5">
    <name type="scientific">Brassicogethes aeneus</name>
    <name type="common">Rape pollen beetle</name>
    <name type="synonym">Meligethes aeneus</name>
    <dbReference type="NCBI Taxonomy" id="1431903"/>
    <lineage>
        <taxon>Eukaryota</taxon>
        <taxon>Metazoa</taxon>
        <taxon>Ecdysozoa</taxon>
        <taxon>Arthropoda</taxon>
        <taxon>Hexapoda</taxon>
        <taxon>Insecta</taxon>
        <taxon>Pterygota</taxon>
        <taxon>Neoptera</taxon>
        <taxon>Endopterygota</taxon>
        <taxon>Coleoptera</taxon>
        <taxon>Polyphaga</taxon>
        <taxon>Cucujiformia</taxon>
        <taxon>Nitidulidae</taxon>
        <taxon>Meligethinae</taxon>
        <taxon>Brassicogethes</taxon>
    </lineage>
</organism>
<feature type="region of interest" description="Disordered" evidence="1">
    <location>
        <begin position="120"/>
        <end position="150"/>
    </location>
</feature>
<evidence type="ECO:0000313" key="5">
    <source>
        <dbReference type="Proteomes" id="UP001154078"/>
    </source>
</evidence>
<dbReference type="EMBL" id="OV121133">
    <property type="protein sequence ID" value="CAH0551785.1"/>
    <property type="molecule type" value="Genomic_DNA"/>
</dbReference>
<keyword evidence="2" id="KW-0812">Transmembrane</keyword>
<feature type="compositionally biased region" description="Acidic residues" evidence="1">
    <location>
        <begin position="125"/>
        <end position="140"/>
    </location>
</feature>
<feature type="signal peptide" evidence="3">
    <location>
        <begin position="1"/>
        <end position="21"/>
    </location>
</feature>
<dbReference type="PANTHER" id="PTHR21879">
    <property type="entry name" value="FI03362P-RELATED-RELATED"/>
    <property type="match status" value="1"/>
</dbReference>
<evidence type="ECO:0000256" key="2">
    <source>
        <dbReference type="SAM" id="Phobius"/>
    </source>
</evidence>
<dbReference type="InterPro" id="IPR012464">
    <property type="entry name" value="DUF1676"/>
</dbReference>
<dbReference type="AlphaFoldDB" id="A0A9P0AZA5"/>
<keyword evidence="2" id="KW-1133">Transmembrane helix</keyword>
<dbReference type="Proteomes" id="UP001154078">
    <property type="component" value="Chromosome 2"/>
</dbReference>
<name>A0A9P0AZA5_BRAAE</name>
<evidence type="ECO:0000256" key="1">
    <source>
        <dbReference type="SAM" id="MobiDB-lite"/>
    </source>
</evidence>
<accession>A0A9P0AZA5</accession>
<feature type="transmembrane region" description="Helical" evidence="2">
    <location>
        <begin position="199"/>
        <end position="216"/>
    </location>
</feature>
<feature type="transmembrane region" description="Helical" evidence="2">
    <location>
        <begin position="167"/>
        <end position="192"/>
    </location>
</feature>
<evidence type="ECO:0000313" key="4">
    <source>
        <dbReference type="EMBL" id="CAH0551785.1"/>
    </source>
</evidence>
<evidence type="ECO:0008006" key="6">
    <source>
        <dbReference type="Google" id="ProtNLM"/>
    </source>
</evidence>
<evidence type="ECO:0000256" key="3">
    <source>
        <dbReference type="SAM" id="SignalP"/>
    </source>
</evidence>
<feature type="compositionally biased region" description="Basic and acidic residues" evidence="1">
    <location>
        <begin position="141"/>
        <end position="150"/>
    </location>
</feature>
<protein>
    <recommendedName>
        <fullName evidence="6">Osiris 9</fullName>
    </recommendedName>
</protein>
<gene>
    <name evidence="4" type="ORF">MELIAE_LOCUS4317</name>
</gene>
<feature type="chain" id="PRO_5040177775" description="Osiris 9" evidence="3">
    <location>
        <begin position="22"/>
        <end position="301"/>
    </location>
</feature>
<keyword evidence="3" id="KW-0732">Signal</keyword>
<dbReference type="GO" id="GO:0016020">
    <property type="term" value="C:membrane"/>
    <property type="evidence" value="ECO:0007669"/>
    <property type="project" value="TreeGrafter"/>
</dbReference>
<keyword evidence="5" id="KW-1185">Reference proteome</keyword>
<keyword evidence="2" id="KW-0472">Membrane</keyword>
<dbReference type="OrthoDB" id="7429417at2759"/>
<proteinExistence type="predicted"/>
<reference evidence="4" key="1">
    <citation type="submission" date="2021-12" db="EMBL/GenBank/DDBJ databases">
        <authorList>
            <person name="King R."/>
        </authorList>
    </citation>
    <scope>NUCLEOTIDE SEQUENCE</scope>
</reference>
<sequence length="301" mass="33338">MMKMSFGLCLLVSALVAAVSSESVRDNVVTQDARPVKRSLRDFLPCVKSLNVRCFFDTADDYLKYRIEGVIAEANARAFQITGRAADTDHPPSALAETITKMIEELSGMLQEGLSSFFRSGKESEDGDEIEESSAEETEGDQDKDASKSRALVEEARKKKKHKIHKLIAAIKALVVGGVLKVLFGCVLKIFMAHLQVKFLLIALGGLALNAARFWIDLKKKHAPEKVIYYENAQHQHHYETDGEEYGHDHGHSGPGEGYWGRAYEVPEGQKTAQDMAYASQKPVGTGYSKVDNKPNFSWLG</sequence>